<organism evidence="3 4">
    <name type="scientific">Puniceibacterium antarcticum</name>
    <dbReference type="NCBI Taxonomy" id="1206336"/>
    <lineage>
        <taxon>Bacteria</taxon>
        <taxon>Pseudomonadati</taxon>
        <taxon>Pseudomonadota</taxon>
        <taxon>Alphaproteobacteria</taxon>
        <taxon>Rhodobacterales</taxon>
        <taxon>Paracoccaceae</taxon>
        <taxon>Puniceibacterium</taxon>
    </lineage>
</organism>
<reference evidence="3 4" key="1">
    <citation type="submission" date="2013-09" db="EMBL/GenBank/DDBJ databases">
        <title>Genome sequencing of Phaeobacter antarcticus sp. nov. SM1211.</title>
        <authorList>
            <person name="Zhang X.-Y."/>
            <person name="Liu C."/>
            <person name="Chen X.-L."/>
            <person name="Xie B.-B."/>
            <person name="Qin Q.-L."/>
            <person name="Rong J.-C."/>
            <person name="Zhang Y.-Z."/>
        </authorList>
    </citation>
    <scope>NUCLEOTIDE SEQUENCE [LARGE SCALE GENOMIC DNA]</scope>
    <source>
        <strain evidence="3 4">SM1211</strain>
    </source>
</reference>
<evidence type="ECO:0000256" key="1">
    <source>
        <dbReference type="SAM" id="SignalP"/>
    </source>
</evidence>
<dbReference type="Proteomes" id="UP000231259">
    <property type="component" value="Unassembled WGS sequence"/>
</dbReference>
<accession>A0A2G8R220</accession>
<gene>
    <name evidence="3" type="ORF">P775_25810</name>
</gene>
<dbReference type="Gene3D" id="3.90.420.10">
    <property type="entry name" value="Oxidoreductase, molybdopterin-binding domain"/>
    <property type="match status" value="1"/>
</dbReference>
<dbReference type="InterPro" id="IPR000572">
    <property type="entry name" value="OxRdtase_Mopterin-bd_dom"/>
</dbReference>
<dbReference type="AlphaFoldDB" id="A0A2G8R220"/>
<dbReference type="OrthoDB" id="9798763at2"/>
<dbReference type="RefSeq" id="WP_099913464.1">
    <property type="nucleotide sequence ID" value="NZ_AWWI01000176.1"/>
</dbReference>
<dbReference type="InterPro" id="IPR036374">
    <property type="entry name" value="OxRdtase_Mopterin-bd_sf"/>
</dbReference>
<comment type="caution">
    <text evidence="3">The sequence shown here is derived from an EMBL/GenBank/DDBJ whole genome shotgun (WGS) entry which is preliminary data.</text>
</comment>
<proteinExistence type="predicted"/>
<evidence type="ECO:0000259" key="2">
    <source>
        <dbReference type="Pfam" id="PF00174"/>
    </source>
</evidence>
<sequence length="168" mass="18372">MNRALFYAVVMTVFTAIAATAQALPAPAGPVILTVSGDIDVTNVDDTAQFDLAMLNAMDSTTFSTSTIWTKGTRSFKGVPLNVLVESLGIEGETLRATAVNDYAIDIPISDAVQNGPILAYEMDGRTMTLRDKGPLWLVYPYDLNANYRTEVIYSRSIWQLDRITALK</sequence>
<feature type="chain" id="PRO_5013768919" description="Oxidoreductase molybdopterin-binding domain-containing protein" evidence="1">
    <location>
        <begin position="24"/>
        <end position="168"/>
    </location>
</feature>
<dbReference type="SUPFAM" id="SSF56524">
    <property type="entry name" value="Oxidoreductase molybdopterin-binding domain"/>
    <property type="match status" value="1"/>
</dbReference>
<feature type="signal peptide" evidence="1">
    <location>
        <begin position="1"/>
        <end position="23"/>
    </location>
</feature>
<evidence type="ECO:0000313" key="3">
    <source>
        <dbReference type="EMBL" id="PIL15597.1"/>
    </source>
</evidence>
<name>A0A2G8R220_9RHOB</name>
<keyword evidence="4" id="KW-1185">Reference proteome</keyword>
<feature type="domain" description="Oxidoreductase molybdopterin-binding" evidence="2">
    <location>
        <begin position="66"/>
        <end position="141"/>
    </location>
</feature>
<protein>
    <recommendedName>
        <fullName evidence="2">Oxidoreductase molybdopterin-binding domain-containing protein</fullName>
    </recommendedName>
</protein>
<keyword evidence="1" id="KW-0732">Signal</keyword>
<dbReference type="EMBL" id="AWWI01000176">
    <property type="protein sequence ID" value="PIL15597.1"/>
    <property type="molecule type" value="Genomic_DNA"/>
</dbReference>
<dbReference type="Pfam" id="PF00174">
    <property type="entry name" value="Oxidored_molyb"/>
    <property type="match status" value="1"/>
</dbReference>
<evidence type="ECO:0000313" key="4">
    <source>
        <dbReference type="Proteomes" id="UP000231259"/>
    </source>
</evidence>